<feature type="region of interest" description="Disordered" evidence="1">
    <location>
        <begin position="276"/>
        <end position="303"/>
    </location>
</feature>
<organism evidence="2 3">
    <name type="scientific">Ascaris lumbricoides</name>
    <name type="common">Giant roundworm</name>
    <dbReference type="NCBI Taxonomy" id="6252"/>
    <lineage>
        <taxon>Eukaryota</taxon>
        <taxon>Metazoa</taxon>
        <taxon>Ecdysozoa</taxon>
        <taxon>Nematoda</taxon>
        <taxon>Chromadorea</taxon>
        <taxon>Rhabditida</taxon>
        <taxon>Spirurina</taxon>
        <taxon>Ascaridomorpha</taxon>
        <taxon>Ascaridoidea</taxon>
        <taxon>Ascarididae</taxon>
        <taxon>Ascaris</taxon>
    </lineage>
</organism>
<name>A0A0M3IA03_ASCLU</name>
<evidence type="ECO:0000313" key="3">
    <source>
        <dbReference type="WBParaSite" id="ALUE_0001434601-mRNA-1"/>
    </source>
</evidence>
<protein>
    <submittedName>
        <fullName evidence="3">SANT domain-containing protein</fullName>
    </submittedName>
</protein>
<sequence length="477" mass="53340">MSDYTISSNEILTEEECNIHSSVDFRTEYTPDLESAMSPFPAKNSARTDQPRTDNNLSVSASNAYEISTVHPFEGPMSSAETIGIRELTVGELLLGRQQQLNVLRRLKQRMQLQKLNDANMTAEELNCGESFRRRHQRSLTTPNDEIAKPMTALTLGELYRKSWAQRPAVKRFDANDFIRMHSAEIAKSKNALRSLIKSVAIFGGLVLLKAVYQNIDYVCAIKVRSGQIYTRWKRRILNDKADVKCEYSDTDSSTVKECSLYNLFATNFSYSATETREASSSRQEDRRGAAHETNVQKSSTPEGAIFQVPLHSPEHPPLSTTVGEIPTSQLLSLSEAPLAPEVFHETISWMQRQSELAEQEPFEDYLSATISHLSSGSAFELKEEKGVLKKASKTTKLSATQRRSSMKSNRQVKESQSDEALSCNQTTNDSGRSTRCISNADAPVGRHVAAKRRQKCNGPTRLEASLNLEDPFQLNG</sequence>
<accession>A0A0M3IA03</accession>
<feature type="compositionally biased region" description="Basic and acidic residues" evidence="1">
    <location>
        <begin position="276"/>
        <end position="291"/>
    </location>
</feature>
<dbReference type="Proteomes" id="UP000036681">
    <property type="component" value="Unplaced"/>
</dbReference>
<feature type="compositionally biased region" description="Polar residues" evidence="1">
    <location>
        <begin position="45"/>
        <end position="57"/>
    </location>
</feature>
<feature type="region of interest" description="Disordered" evidence="1">
    <location>
        <begin position="34"/>
        <end position="57"/>
    </location>
</feature>
<dbReference type="AlphaFoldDB" id="A0A0M3IA03"/>
<dbReference type="WBParaSite" id="ALUE_0001434601-mRNA-1">
    <property type="protein sequence ID" value="ALUE_0001434601-mRNA-1"/>
    <property type="gene ID" value="ALUE_0001434601"/>
</dbReference>
<keyword evidence="2" id="KW-1185">Reference proteome</keyword>
<feature type="region of interest" description="Disordered" evidence="1">
    <location>
        <begin position="393"/>
        <end position="463"/>
    </location>
</feature>
<feature type="compositionally biased region" description="Polar residues" evidence="1">
    <location>
        <begin position="419"/>
        <end position="438"/>
    </location>
</feature>
<reference evidence="3" key="1">
    <citation type="submission" date="2017-02" db="UniProtKB">
        <authorList>
            <consortium name="WormBaseParasite"/>
        </authorList>
    </citation>
    <scope>IDENTIFICATION</scope>
</reference>
<evidence type="ECO:0000313" key="2">
    <source>
        <dbReference type="Proteomes" id="UP000036681"/>
    </source>
</evidence>
<proteinExistence type="predicted"/>
<evidence type="ECO:0000256" key="1">
    <source>
        <dbReference type="SAM" id="MobiDB-lite"/>
    </source>
</evidence>